<name>A0A8S9YBR6_APOLU</name>
<keyword evidence="2" id="KW-0863">Zinc-finger</keyword>
<feature type="region of interest" description="Disordered" evidence="5">
    <location>
        <begin position="23"/>
        <end position="59"/>
    </location>
</feature>
<keyword evidence="8" id="KW-1185">Reference proteome</keyword>
<proteinExistence type="predicted"/>
<dbReference type="InterPro" id="IPR057251">
    <property type="entry name" value="FP_C"/>
</dbReference>
<evidence type="ECO:0000313" key="8">
    <source>
        <dbReference type="Proteomes" id="UP000466442"/>
    </source>
</evidence>
<dbReference type="AlphaFoldDB" id="A0A8S9YBR6"/>
<dbReference type="InterPro" id="IPR019786">
    <property type="entry name" value="Zinc_finger_PHD-type_CS"/>
</dbReference>
<dbReference type="Proteomes" id="UP000466442">
    <property type="component" value="Linkage Group LG1"/>
</dbReference>
<dbReference type="SUPFAM" id="SSF57903">
    <property type="entry name" value="FYVE/PHD zinc finger"/>
    <property type="match status" value="1"/>
</dbReference>
<keyword evidence="3" id="KW-0862">Zinc</keyword>
<evidence type="ECO:0000256" key="1">
    <source>
        <dbReference type="ARBA" id="ARBA00022723"/>
    </source>
</evidence>
<dbReference type="Pfam" id="PF25298">
    <property type="entry name" value="Baculo_FP_2nd"/>
    <property type="match status" value="1"/>
</dbReference>
<dbReference type="InterPro" id="IPR011011">
    <property type="entry name" value="Znf_FYVE_PHD"/>
</dbReference>
<accession>A0A8S9YBR6</accession>
<feature type="domain" description="Zinc finger PHD-type" evidence="6">
    <location>
        <begin position="73"/>
        <end position="127"/>
    </location>
</feature>
<dbReference type="GO" id="GO:0008270">
    <property type="term" value="F:zinc ion binding"/>
    <property type="evidence" value="ECO:0007669"/>
    <property type="project" value="UniProtKB-KW"/>
</dbReference>
<evidence type="ECO:0000256" key="4">
    <source>
        <dbReference type="SAM" id="Coils"/>
    </source>
</evidence>
<organism evidence="7 8">
    <name type="scientific">Apolygus lucorum</name>
    <name type="common">Small green plant bug</name>
    <name type="synonym">Lygocoris lucorum</name>
    <dbReference type="NCBI Taxonomy" id="248454"/>
    <lineage>
        <taxon>Eukaryota</taxon>
        <taxon>Metazoa</taxon>
        <taxon>Ecdysozoa</taxon>
        <taxon>Arthropoda</taxon>
        <taxon>Hexapoda</taxon>
        <taxon>Insecta</taxon>
        <taxon>Pterygota</taxon>
        <taxon>Neoptera</taxon>
        <taxon>Paraneoptera</taxon>
        <taxon>Hemiptera</taxon>
        <taxon>Heteroptera</taxon>
        <taxon>Panheteroptera</taxon>
        <taxon>Cimicomorpha</taxon>
        <taxon>Miridae</taxon>
        <taxon>Mirini</taxon>
        <taxon>Apolygus</taxon>
    </lineage>
</organism>
<keyword evidence="4" id="KW-0175">Coiled coil</keyword>
<dbReference type="OrthoDB" id="5984028at2759"/>
<reference evidence="7" key="1">
    <citation type="journal article" date="2021" name="Mol. Ecol. Resour.">
        <title>Apolygus lucorum genome provides insights into omnivorousness and mesophyll feeding.</title>
        <authorList>
            <person name="Liu Y."/>
            <person name="Liu H."/>
            <person name="Wang H."/>
            <person name="Huang T."/>
            <person name="Liu B."/>
            <person name="Yang B."/>
            <person name="Yin L."/>
            <person name="Li B."/>
            <person name="Zhang Y."/>
            <person name="Zhang S."/>
            <person name="Jiang F."/>
            <person name="Zhang X."/>
            <person name="Ren Y."/>
            <person name="Wang B."/>
            <person name="Wang S."/>
            <person name="Lu Y."/>
            <person name="Wu K."/>
            <person name="Fan W."/>
            <person name="Wang G."/>
        </authorList>
    </citation>
    <scope>NUCLEOTIDE SEQUENCE</scope>
    <source>
        <strain evidence="7">12Hb</strain>
    </source>
</reference>
<evidence type="ECO:0000313" key="7">
    <source>
        <dbReference type="EMBL" id="KAF6217196.1"/>
    </source>
</evidence>
<evidence type="ECO:0000256" key="2">
    <source>
        <dbReference type="ARBA" id="ARBA00022771"/>
    </source>
</evidence>
<dbReference type="SMART" id="SM00249">
    <property type="entry name" value="PHD"/>
    <property type="match status" value="1"/>
</dbReference>
<sequence>MSRPRVFVVEKCREPVAADLAETREADPSCGNADDTRASTPSDEWGDGDSSANTKGDWRPHVRDRLSQITEMDCAKCSRDLFSPKKTVKCVKCESSYHPSCTRLKSVENFRKLRKEARERWECDRCKGLEEVSSEDEESLDGVKEVASKSESTRSSAAERAICDVNRKLDKLSSVAGDMRELKESVGFMSTQFDTFMEEMSKLKTTVDELHKENNDLKSVVRELQQKVDYLEQDSRNNNVELHGIPETNGESCVDIVKQVSNFLKVECGSITNAFRVGIKKDRPRKILAVLKSPDDRENLVRSAKADKSLTARLLYKEWPNDRVFVNENLTAFRAELFRRAKAKAKDVGMKFVWLKNFVVHVRRAEGDRVRTIRSFDDIDRM</sequence>
<dbReference type="Gene3D" id="3.30.40.10">
    <property type="entry name" value="Zinc/RING finger domain, C3HC4 (zinc finger)"/>
    <property type="match status" value="1"/>
</dbReference>
<dbReference type="InterPro" id="IPR001965">
    <property type="entry name" value="Znf_PHD"/>
</dbReference>
<dbReference type="InterPro" id="IPR013083">
    <property type="entry name" value="Znf_RING/FYVE/PHD"/>
</dbReference>
<evidence type="ECO:0000256" key="5">
    <source>
        <dbReference type="SAM" id="MobiDB-lite"/>
    </source>
</evidence>
<comment type="caution">
    <text evidence="7">The sequence shown here is derived from an EMBL/GenBank/DDBJ whole genome shotgun (WGS) entry which is preliminary data.</text>
</comment>
<dbReference type="EMBL" id="WIXP02000001">
    <property type="protein sequence ID" value="KAF6217196.1"/>
    <property type="molecule type" value="Genomic_DNA"/>
</dbReference>
<evidence type="ECO:0000256" key="3">
    <source>
        <dbReference type="ARBA" id="ARBA00022833"/>
    </source>
</evidence>
<gene>
    <name evidence="7" type="ORF">GE061_001550</name>
</gene>
<keyword evidence="1" id="KW-0479">Metal-binding</keyword>
<dbReference type="PROSITE" id="PS01359">
    <property type="entry name" value="ZF_PHD_1"/>
    <property type="match status" value="1"/>
</dbReference>
<protein>
    <recommendedName>
        <fullName evidence="6">Zinc finger PHD-type domain-containing protein</fullName>
    </recommendedName>
</protein>
<evidence type="ECO:0000259" key="6">
    <source>
        <dbReference type="SMART" id="SM00249"/>
    </source>
</evidence>
<feature type="coiled-coil region" evidence="4">
    <location>
        <begin position="200"/>
        <end position="234"/>
    </location>
</feature>